<sequence length="155" mass="17376">MQADLIIAVGHRIRQLRKSLGLNQTEFAKRINATLPAVSNWETGKNLPNNERLKAIADLGGITVEYLLYGEKGGWATAEEVLSSAFNKINAFDNYLKSLGYEVINETVSSKRKATLTKDGKSLTLSNDQYSKLMNKSKEAIEFYLWQVSQDSNKE</sequence>
<dbReference type="GeneID" id="89333907"/>
<protein>
    <submittedName>
        <fullName evidence="2">Helix-turn-helix transcriptional regulator</fullName>
    </submittedName>
</protein>
<dbReference type="PANTHER" id="PTHR46558:SF11">
    <property type="entry name" value="HTH-TYPE TRANSCRIPTIONAL REGULATOR XRE"/>
    <property type="match status" value="1"/>
</dbReference>
<dbReference type="InterPro" id="IPR001387">
    <property type="entry name" value="Cro/C1-type_HTH"/>
</dbReference>
<dbReference type="EMBL" id="VYVN01000001">
    <property type="protein sequence ID" value="KAA9242799.1"/>
    <property type="molecule type" value="Genomic_DNA"/>
</dbReference>
<proteinExistence type="predicted"/>
<dbReference type="SUPFAM" id="SSF47413">
    <property type="entry name" value="lambda repressor-like DNA-binding domains"/>
    <property type="match status" value="1"/>
</dbReference>
<dbReference type="PANTHER" id="PTHR46558">
    <property type="entry name" value="TRACRIPTIONAL REGULATORY PROTEIN-RELATED-RELATED"/>
    <property type="match status" value="1"/>
</dbReference>
<keyword evidence="3" id="KW-1185">Reference proteome</keyword>
<keyword evidence="1" id="KW-0238">DNA-binding</keyword>
<accession>A0A329PDU4</accession>
<evidence type="ECO:0000313" key="2">
    <source>
        <dbReference type="EMBL" id="KAA9242799.1"/>
    </source>
</evidence>
<dbReference type="Gene3D" id="1.10.260.40">
    <property type="entry name" value="lambda repressor-like DNA-binding domains"/>
    <property type="match status" value="1"/>
</dbReference>
<dbReference type="PROSITE" id="PS50943">
    <property type="entry name" value="HTH_CROC1"/>
    <property type="match status" value="1"/>
</dbReference>
<evidence type="ECO:0000256" key="1">
    <source>
        <dbReference type="ARBA" id="ARBA00023125"/>
    </source>
</evidence>
<dbReference type="GO" id="GO:0003677">
    <property type="term" value="F:DNA binding"/>
    <property type="evidence" value="ECO:0007669"/>
    <property type="project" value="UniProtKB-KW"/>
</dbReference>
<comment type="caution">
    <text evidence="2">The sequence shown here is derived from an EMBL/GenBank/DDBJ whole genome shotgun (WGS) entry which is preliminary data.</text>
</comment>
<name>A0A329PDU4_9LACT</name>
<dbReference type="AlphaFoldDB" id="A0A329PDU4"/>
<dbReference type="RefSeq" id="WP_111851691.1">
    <property type="nucleotide sequence ID" value="NZ_CAJHLU010000001.1"/>
</dbReference>
<dbReference type="InterPro" id="IPR010982">
    <property type="entry name" value="Lambda_DNA-bd_dom_sf"/>
</dbReference>
<evidence type="ECO:0000313" key="3">
    <source>
        <dbReference type="Proteomes" id="UP000326476"/>
    </source>
</evidence>
<dbReference type="SMART" id="SM00530">
    <property type="entry name" value="HTH_XRE"/>
    <property type="match status" value="1"/>
</dbReference>
<reference evidence="3" key="1">
    <citation type="submission" date="2019-09" db="EMBL/GenBank/DDBJ databases">
        <title>Draft genome sequence assemblies of isolates from the urinary tract.</title>
        <authorList>
            <person name="Mores C.R."/>
            <person name="Putonti C."/>
            <person name="Wolfe A.J."/>
        </authorList>
    </citation>
    <scope>NUCLEOTIDE SEQUENCE [LARGE SCALE GENOMIC DNA]</scope>
    <source>
        <strain evidence="3">UMB8614</strain>
    </source>
</reference>
<dbReference type="CDD" id="cd00093">
    <property type="entry name" value="HTH_XRE"/>
    <property type="match status" value="1"/>
</dbReference>
<dbReference type="Pfam" id="PF01381">
    <property type="entry name" value="HTH_3"/>
    <property type="match status" value="1"/>
</dbReference>
<gene>
    <name evidence="2" type="ORF">F6I34_01130</name>
</gene>
<dbReference type="Proteomes" id="UP000326476">
    <property type="component" value="Unassembled WGS sequence"/>
</dbReference>
<organism evidence="2 3">
    <name type="scientific">Aerococcus tenax</name>
    <dbReference type="NCBI Taxonomy" id="3078812"/>
    <lineage>
        <taxon>Bacteria</taxon>
        <taxon>Bacillati</taxon>
        <taxon>Bacillota</taxon>
        <taxon>Bacilli</taxon>
        <taxon>Lactobacillales</taxon>
        <taxon>Aerococcaceae</taxon>
        <taxon>Aerococcus</taxon>
    </lineage>
</organism>